<dbReference type="AlphaFoldDB" id="A0A0G0NAL6"/>
<feature type="transmembrane region" description="Helical" evidence="1">
    <location>
        <begin position="95"/>
        <end position="114"/>
    </location>
</feature>
<sequence>MQLYLAILAKFPVGVLLTLAASSVIAGDYFGKLWSTQQRPLFLVIAFLGYFGSGFFYLPTLLREGLVVTSIIWSLLSIVGFMVIGLLIFKETLTGIQAVGVGFGVISLVILAFASH</sequence>
<dbReference type="SUPFAM" id="SSF103481">
    <property type="entry name" value="Multidrug resistance efflux transporter EmrE"/>
    <property type="match status" value="1"/>
</dbReference>
<accession>A0A0G0NAL6</accession>
<comment type="caution">
    <text evidence="2">The sequence shown here is derived from an EMBL/GenBank/DDBJ whole genome shotgun (WGS) entry which is preliminary data.</text>
</comment>
<gene>
    <name evidence="2" type="ORF">UT41_C0001G0062</name>
</gene>
<protein>
    <submittedName>
        <fullName evidence="2">Uncharacterized protein</fullName>
    </submittedName>
</protein>
<keyword evidence="1" id="KW-0812">Transmembrane</keyword>
<evidence type="ECO:0000256" key="1">
    <source>
        <dbReference type="SAM" id="Phobius"/>
    </source>
</evidence>
<feature type="transmembrane region" description="Helical" evidence="1">
    <location>
        <begin position="66"/>
        <end position="89"/>
    </location>
</feature>
<dbReference type="Proteomes" id="UP000034665">
    <property type="component" value="Unassembled WGS sequence"/>
</dbReference>
<evidence type="ECO:0000313" key="3">
    <source>
        <dbReference type="Proteomes" id="UP000034665"/>
    </source>
</evidence>
<name>A0A0G0NAL6_9BACT</name>
<keyword evidence="1" id="KW-1133">Transmembrane helix</keyword>
<feature type="transmembrane region" description="Helical" evidence="1">
    <location>
        <begin position="42"/>
        <end position="59"/>
    </location>
</feature>
<organism evidence="2 3">
    <name type="scientific">Candidatus Wolfebacteria bacterium GW2011_GWC2_39_22</name>
    <dbReference type="NCBI Taxonomy" id="1619013"/>
    <lineage>
        <taxon>Bacteria</taxon>
        <taxon>Candidatus Wolfeibacteriota</taxon>
    </lineage>
</organism>
<dbReference type="InterPro" id="IPR037185">
    <property type="entry name" value="EmrE-like"/>
</dbReference>
<keyword evidence="1" id="KW-0472">Membrane</keyword>
<dbReference type="Gene3D" id="1.10.3730.20">
    <property type="match status" value="1"/>
</dbReference>
<dbReference type="STRING" id="1619013.UT41_C0001G0062"/>
<reference evidence="2 3" key="1">
    <citation type="journal article" date="2015" name="Nature">
        <title>rRNA introns, odd ribosomes, and small enigmatic genomes across a large radiation of phyla.</title>
        <authorList>
            <person name="Brown C.T."/>
            <person name="Hug L.A."/>
            <person name="Thomas B.C."/>
            <person name="Sharon I."/>
            <person name="Castelle C.J."/>
            <person name="Singh A."/>
            <person name="Wilkins M.J."/>
            <person name="Williams K.H."/>
            <person name="Banfield J.F."/>
        </authorList>
    </citation>
    <scope>NUCLEOTIDE SEQUENCE [LARGE SCALE GENOMIC DNA]</scope>
</reference>
<dbReference type="EMBL" id="LBWR01000001">
    <property type="protein sequence ID" value="KKR12518.1"/>
    <property type="molecule type" value="Genomic_DNA"/>
</dbReference>
<evidence type="ECO:0000313" key="2">
    <source>
        <dbReference type="EMBL" id="KKR12518.1"/>
    </source>
</evidence>
<proteinExistence type="predicted"/>